<evidence type="ECO:0000313" key="2">
    <source>
        <dbReference type="Proteomes" id="UP000010953"/>
    </source>
</evidence>
<dbReference type="EMBL" id="AMZY02000010">
    <property type="protein sequence ID" value="EMS33016.1"/>
    <property type="molecule type" value="Genomic_DNA"/>
</dbReference>
<dbReference type="Proteomes" id="UP000010953">
    <property type="component" value="Unassembled WGS sequence"/>
</dbReference>
<comment type="caution">
    <text evidence="1">The sequence shown here is derived from an EMBL/GenBank/DDBJ whole genome shotgun (WGS) entry which is preliminary data.</text>
</comment>
<organism evidence="1 2">
    <name type="scientific">Mariniradius saccharolyticus AK6</name>
    <dbReference type="NCBI Taxonomy" id="1239962"/>
    <lineage>
        <taxon>Bacteria</taxon>
        <taxon>Pseudomonadati</taxon>
        <taxon>Bacteroidota</taxon>
        <taxon>Cytophagia</taxon>
        <taxon>Cytophagales</taxon>
        <taxon>Cyclobacteriaceae</taxon>
        <taxon>Mariniradius</taxon>
    </lineage>
</organism>
<reference evidence="1" key="1">
    <citation type="submission" date="2013-01" db="EMBL/GenBank/DDBJ databases">
        <title>Genome assembly of Mariniradius saccharolyticus AK6.</title>
        <authorList>
            <person name="Vaidya B."/>
            <person name="Khatri I."/>
            <person name="Tanuku N.R.S."/>
            <person name="Subramanian S."/>
            <person name="Pinnaka A."/>
        </authorList>
    </citation>
    <scope>NUCLEOTIDE SEQUENCE [LARGE SCALE GENOMIC DNA]</scope>
    <source>
        <strain evidence="1">AK6</strain>
    </source>
</reference>
<name>M7Y716_9BACT</name>
<keyword evidence="2" id="KW-1185">Reference proteome</keyword>
<sequence>MYFLNTGTFKCRIFLFEPKKLKDNVKTQKLPKSPTNMFF</sequence>
<proteinExistence type="predicted"/>
<evidence type="ECO:0000313" key="1">
    <source>
        <dbReference type="EMBL" id="EMS33016.1"/>
    </source>
</evidence>
<dbReference type="STRING" id="1239962.C943_00293"/>
<accession>M7Y716</accession>
<dbReference type="AlphaFoldDB" id="M7Y716"/>
<dbReference type="InParanoid" id="M7Y716"/>
<protein>
    <submittedName>
        <fullName evidence="1">Uncharacterized protein</fullName>
    </submittedName>
</protein>
<gene>
    <name evidence="1" type="ORF">C943_00293</name>
</gene>